<evidence type="ECO:0000256" key="4">
    <source>
        <dbReference type="ARBA" id="ARBA00022679"/>
    </source>
</evidence>
<dbReference type="Gene3D" id="3.40.50.12710">
    <property type="match status" value="1"/>
</dbReference>
<proteinExistence type="inferred from homology"/>
<organism evidence="9 10">
    <name type="scientific">Cyphellophora attinorum</name>
    <dbReference type="NCBI Taxonomy" id="1664694"/>
    <lineage>
        <taxon>Eukaryota</taxon>
        <taxon>Fungi</taxon>
        <taxon>Dikarya</taxon>
        <taxon>Ascomycota</taxon>
        <taxon>Pezizomycotina</taxon>
        <taxon>Eurotiomycetes</taxon>
        <taxon>Chaetothyriomycetidae</taxon>
        <taxon>Chaetothyriales</taxon>
        <taxon>Cyphellophoraceae</taxon>
        <taxon>Cyphellophora</taxon>
    </lineage>
</organism>
<gene>
    <name evidence="9" type="ORF">AB675_2641</name>
</gene>
<dbReference type="Pfam" id="PF02636">
    <property type="entry name" value="Methyltransf_28"/>
    <property type="match status" value="1"/>
</dbReference>
<dbReference type="VEuPathDB" id="FungiDB:AB675_2641"/>
<sequence>MESPLATRIFRELFSRPARHCLHQQARLAALQGPGRRHASALRHKEDDGSGRSNWQQRLDHFPPDITKELKQFPRVTAAQLRNRSQRPTRVKMYTREFIDDSLYNPNYGYFSKHATIFTPTKPFDFNAIKDEAEFNNQINQNYADFEEALDEIAYDPNRQLWHTPTELFQPHYGHAIARYLVTNYKMTLFPYHDLIIYEMGAGNGTMMRNILDYIRDTDPSVYARTKYRIIEISSSLHSLQKTSLSTSISDPDHLEHVELINSSIFNWKTPVPHPCFFLALEVIDNFAHDAIRYDPYTEQPMQGSVLITEDGEFVEFYDPNIDPLAARYLKLRQLAARAPFRNPLSNPPAPLRKLLHSLPFAPNLTKPEYIPTRLMQFFDVLSNYFPHHRLVLADFTALPDTAPGFNGPIVQTRFERRNIAMRTPFVHQGYFDIFFPTDFGLMEDLYRMQTGKLTRVKSHEEWLRGWEDDEGRTVVKSGEDVMRTFYQNQAVMTTL</sequence>
<evidence type="ECO:0000256" key="1">
    <source>
        <dbReference type="ARBA" id="ARBA00004173"/>
    </source>
</evidence>
<evidence type="ECO:0000256" key="5">
    <source>
        <dbReference type="ARBA" id="ARBA00023128"/>
    </source>
</evidence>
<keyword evidence="10" id="KW-1185">Reference proteome</keyword>
<dbReference type="OrthoDB" id="17415at2759"/>
<evidence type="ECO:0000313" key="9">
    <source>
        <dbReference type="EMBL" id="KPI45152.1"/>
    </source>
</evidence>
<keyword evidence="3 7" id="KW-0489">Methyltransferase</keyword>
<dbReference type="GeneID" id="28734510"/>
<dbReference type="InterPro" id="IPR003788">
    <property type="entry name" value="NDUFAF7"/>
</dbReference>
<comment type="caution">
    <text evidence="9">The sequence shown here is derived from an EMBL/GenBank/DDBJ whole genome shotgun (WGS) entry which is preliminary data.</text>
</comment>
<dbReference type="FunFam" id="3.40.50.12710:FF:000002">
    <property type="entry name" value="Protein arginine methyltransferase NDUFAF7"/>
    <property type="match status" value="1"/>
</dbReference>
<dbReference type="RefSeq" id="XP_018005115.1">
    <property type="nucleotide sequence ID" value="XM_018142630.1"/>
</dbReference>
<dbReference type="PANTHER" id="PTHR12049">
    <property type="entry name" value="PROTEIN ARGININE METHYLTRANSFERASE NDUFAF7, MITOCHONDRIAL"/>
    <property type="match status" value="1"/>
</dbReference>
<dbReference type="Proteomes" id="UP000038010">
    <property type="component" value="Unassembled WGS sequence"/>
</dbReference>
<dbReference type="SUPFAM" id="SSF53335">
    <property type="entry name" value="S-adenosyl-L-methionine-dependent methyltransferases"/>
    <property type="match status" value="1"/>
</dbReference>
<evidence type="ECO:0000313" key="10">
    <source>
        <dbReference type="Proteomes" id="UP000038010"/>
    </source>
</evidence>
<dbReference type="GO" id="GO:0032259">
    <property type="term" value="P:methylation"/>
    <property type="evidence" value="ECO:0007669"/>
    <property type="project" value="UniProtKB-KW"/>
</dbReference>
<evidence type="ECO:0000256" key="7">
    <source>
        <dbReference type="RuleBase" id="RU364114"/>
    </source>
</evidence>
<name>A0A0N1P1X0_9EURO</name>
<dbReference type="EMBL" id="LFJN01000002">
    <property type="protein sequence ID" value="KPI45152.1"/>
    <property type="molecule type" value="Genomic_DNA"/>
</dbReference>
<comment type="similarity">
    <text evidence="2 7">Belongs to the NDUFAF7 family.</text>
</comment>
<evidence type="ECO:0000256" key="6">
    <source>
        <dbReference type="ARBA" id="ARBA00048612"/>
    </source>
</evidence>
<accession>A0A0N1P1X0</accession>
<dbReference type="InterPro" id="IPR029063">
    <property type="entry name" value="SAM-dependent_MTases_sf"/>
</dbReference>
<dbReference type="GO" id="GO:0005739">
    <property type="term" value="C:mitochondrion"/>
    <property type="evidence" value="ECO:0007669"/>
    <property type="project" value="UniProtKB-SubCell"/>
</dbReference>
<comment type="subcellular location">
    <subcellularLocation>
        <location evidence="1 7">Mitochondrion</location>
    </subcellularLocation>
</comment>
<dbReference type="GO" id="GO:0035243">
    <property type="term" value="F:protein-arginine omega-N symmetric methyltransferase activity"/>
    <property type="evidence" value="ECO:0007669"/>
    <property type="project" value="UniProtKB-EC"/>
</dbReference>
<comment type="catalytic activity">
    <reaction evidence="6 7">
        <text>L-arginyl-[protein] + 2 S-adenosyl-L-methionine = N(omega),N(omega)'-dimethyl-L-arginyl-[protein] + 2 S-adenosyl-L-homocysteine + 2 H(+)</text>
        <dbReference type="Rhea" id="RHEA:48108"/>
        <dbReference type="Rhea" id="RHEA-COMP:10532"/>
        <dbReference type="Rhea" id="RHEA-COMP:11992"/>
        <dbReference type="ChEBI" id="CHEBI:15378"/>
        <dbReference type="ChEBI" id="CHEBI:29965"/>
        <dbReference type="ChEBI" id="CHEBI:57856"/>
        <dbReference type="ChEBI" id="CHEBI:59789"/>
        <dbReference type="ChEBI" id="CHEBI:88221"/>
        <dbReference type="EC" id="2.1.1.320"/>
    </reaction>
</comment>
<feature type="region of interest" description="Disordered" evidence="8">
    <location>
        <begin position="31"/>
        <end position="58"/>
    </location>
</feature>
<reference evidence="9 10" key="1">
    <citation type="submission" date="2015-06" db="EMBL/GenBank/DDBJ databases">
        <title>Draft genome of the ant-associated black yeast Phialophora attae CBS 131958.</title>
        <authorList>
            <person name="Moreno L.F."/>
            <person name="Stielow B.J."/>
            <person name="de Hoog S."/>
            <person name="Vicente V.A."/>
            <person name="Weiss V.A."/>
            <person name="de Vries M."/>
            <person name="Cruz L.M."/>
            <person name="Souza E.M."/>
        </authorList>
    </citation>
    <scope>NUCLEOTIDE SEQUENCE [LARGE SCALE GENOMIC DNA]</scope>
    <source>
        <strain evidence="9 10">CBS 131958</strain>
    </source>
</reference>
<evidence type="ECO:0000256" key="2">
    <source>
        <dbReference type="ARBA" id="ARBA00005891"/>
    </source>
</evidence>
<evidence type="ECO:0000256" key="3">
    <source>
        <dbReference type="ARBA" id="ARBA00022603"/>
    </source>
</evidence>
<dbReference type="InterPro" id="IPR038375">
    <property type="entry name" value="NDUFAF7_sf"/>
</dbReference>
<dbReference type="STRING" id="1664694.A0A0N1P1X0"/>
<comment type="function">
    <text evidence="7">Arginine methyltransferase involved in the assembly or stability of mitochondrial NADH:ubiquinone oxidoreductase complex (complex I).</text>
</comment>
<dbReference type="PANTHER" id="PTHR12049:SF5">
    <property type="entry name" value="PROTEIN ARGININE METHYLTRANSFERASE NDUFAF7 HOMOLOG, MITOCHONDRIAL"/>
    <property type="match status" value="1"/>
</dbReference>
<dbReference type="AlphaFoldDB" id="A0A0N1P1X0"/>
<protein>
    <recommendedName>
        <fullName evidence="7">Protein arginine methyltransferase NDUFAF7</fullName>
        <ecNumber evidence="7">2.1.1.320</ecNumber>
    </recommendedName>
</protein>
<keyword evidence="4 7" id="KW-0808">Transferase</keyword>
<dbReference type="EC" id="2.1.1.320" evidence="7"/>
<keyword evidence="5 7" id="KW-0496">Mitochondrion</keyword>
<evidence type="ECO:0000256" key="8">
    <source>
        <dbReference type="SAM" id="MobiDB-lite"/>
    </source>
</evidence>